<dbReference type="PANTHER" id="PTHR23420">
    <property type="entry name" value="ADENOSYLHOMOCYSTEINASE"/>
    <property type="match status" value="1"/>
</dbReference>
<dbReference type="EMBL" id="JBITGY010000001">
    <property type="protein sequence ID" value="MFI6496263.1"/>
    <property type="molecule type" value="Genomic_DNA"/>
</dbReference>
<evidence type="ECO:0000256" key="3">
    <source>
        <dbReference type="ARBA" id="ARBA00022563"/>
    </source>
</evidence>
<sequence>MKSEIADGALWPEGAGRIAWAQRFMPVLGALGGELDLDGWRIGLVLVLEPKTAALALALREAGAEVIVHCPGRETADDVAAALVREGVTVLARAGSTRVEDDDQARRLLDAGPDVLVDDGARVVRLAHAEERLGSLRGAAEETTSGLRPLRVMAAQGELKIPVMAVNDARAKVLFDNVHGTGQSCVMAALDLSGLELDGLTCVVAGYGHVGQGVARYAAALGAEVLISEVDPFAALRAHHDGLRVLPLLDACPEADLLFSATGVAGTITAGHLAALKPGAWVAVAGGVEGEVERPPGGRPLRPGVTAFPGGWYLLADGHCVNCAAAEGNPIEIMDLSLSVQALAVNHLLGTRLPPAVHLLPAELDERVARLKLDALGVGLDRVTDAQRAFLGRGL</sequence>
<feature type="domain" description="S-adenosyl-L-homocysteine hydrolase NAD binding" evidence="5">
    <location>
        <begin position="177"/>
        <end position="328"/>
    </location>
</feature>
<dbReference type="PANTHER" id="PTHR23420:SF0">
    <property type="entry name" value="ADENOSYLHOMOCYSTEINASE"/>
    <property type="match status" value="1"/>
</dbReference>
<gene>
    <name evidence="6" type="ORF">ACIBG2_02710</name>
</gene>
<evidence type="ECO:0000259" key="5">
    <source>
        <dbReference type="SMART" id="SM00997"/>
    </source>
</evidence>
<dbReference type="InterPro" id="IPR015878">
    <property type="entry name" value="Ado_hCys_hydrolase_NAD-bd"/>
</dbReference>
<protein>
    <submittedName>
        <fullName evidence="6">Adenosylhomocysteinase</fullName>
    </submittedName>
</protein>
<evidence type="ECO:0000313" key="6">
    <source>
        <dbReference type="EMBL" id="MFI6496263.1"/>
    </source>
</evidence>
<dbReference type="Pfam" id="PF00670">
    <property type="entry name" value="AdoHcyase_NAD"/>
    <property type="match status" value="1"/>
</dbReference>
<comment type="caution">
    <text evidence="6">The sequence shown here is derived from an EMBL/GenBank/DDBJ whole genome shotgun (WGS) entry which is preliminary data.</text>
</comment>
<dbReference type="RefSeq" id="WP_397078277.1">
    <property type="nucleotide sequence ID" value="NZ_JBITGY010000001.1"/>
</dbReference>
<name>A0ABW7YLS0_9ACTN</name>
<dbReference type="SUPFAM" id="SSF52283">
    <property type="entry name" value="Formate/glycerate dehydrogenase catalytic domain-like"/>
    <property type="match status" value="1"/>
</dbReference>
<dbReference type="SMART" id="SM00997">
    <property type="entry name" value="AdoHcyase_NAD"/>
    <property type="match status" value="1"/>
</dbReference>
<dbReference type="Gene3D" id="3.40.50.1480">
    <property type="entry name" value="Adenosylhomocysteinase-like"/>
    <property type="match status" value="1"/>
</dbReference>
<comment type="cofactor">
    <cofactor evidence="1">
        <name>NAD(+)</name>
        <dbReference type="ChEBI" id="CHEBI:57540"/>
    </cofactor>
</comment>
<keyword evidence="4" id="KW-0520">NAD</keyword>
<dbReference type="InterPro" id="IPR042172">
    <property type="entry name" value="Adenosylhomocyst_ase-like_sf"/>
</dbReference>
<evidence type="ECO:0000256" key="4">
    <source>
        <dbReference type="ARBA" id="ARBA00023027"/>
    </source>
</evidence>
<evidence type="ECO:0000313" key="7">
    <source>
        <dbReference type="Proteomes" id="UP001612741"/>
    </source>
</evidence>
<evidence type="ECO:0000256" key="2">
    <source>
        <dbReference type="ARBA" id="ARBA00007122"/>
    </source>
</evidence>
<organism evidence="6 7">
    <name type="scientific">Nonomuraea typhae</name>
    <dbReference type="NCBI Taxonomy" id="2603600"/>
    <lineage>
        <taxon>Bacteria</taxon>
        <taxon>Bacillati</taxon>
        <taxon>Actinomycetota</taxon>
        <taxon>Actinomycetes</taxon>
        <taxon>Streptosporangiales</taxon>
        <taxon>Streptosporangiaceae</taxon>
        <taxon>Nonomuraea</taxon>
    </lineage>
</organism>
<dbReference type="NCBIfam" id="NF004005">
    <property type="entry name" value="PRK05476.2-3"/>
    <property type="match status" value="1"/>
</dbReference>
<evidence type="ECO:0000256" key="1">
    <source>
        <dbReference type="ARBA" id="ARBA00001911"/>
    </source>
</evidence>
<comment type="similarity">
    <text evidence="2">Belongs to the adenosylhomocysteinase family.</text>
</comment>
<dbReference type="Gene3D" id="3.40.50.720">
    <property type="entry name" value="NAD(P)-binding Rossmann-like Domain"/>
    <property type="match status" value="1"/>
</dbReference>
<dbReference type="Pfam" id="PF05221">
    <property type="entry name" value="AdoHcyase"/>
    <property type="match status" value="2"/>
</dbReference>
<dbReference type="SMART" id="SM00996">
    <property type="entry name" value="AdoHcyase"/>
    <property type="match status" value="1"/>
</dbReference>
<keyword evidence="7" id="KW-1185">Reference proteome</keyword>
<accession>A0ABW7YLS0</accession>
<proteinExistence type="inferred from homology"/>
<dbReference type="InterPro" id="IPR000043">
    <property type="entry name" value="Adenosylhomocysteinase-like"/>
</dbReference>
<reference evidence="6 7" key="1">
    <citation type="submission" date="2024-10" db="EMBL/GenBank/DDBJ databases">
        <title>The Natural Products Discovery Center: Release of the First 8490 Sequenced Strains for Exploring Actinobacteria Biosynthetic Diversity.</title>
        <authorList>
            <person name="Kalkreuter E."/>
            <person name="Kautsar S.A."/>
            <person name="Yang D."/>
            <person name="Bader C.D."/>
            <person name="Teijaro C.N."/>
            <person name="Fluegel L."/>
            <person name="Davis C.M."/>
            <person name="Simpson J.R."/>
            <person name="Lauterbach L."/>
            <person name="Steele A.D."/>
            <person name="Gui C."/>
            <person name="Meng S."/>
            <person name="Li G."/>
            <person name="Viehrig K."/>
            <person name="Ye F."/>
            <person name="Su P."/>
            <person name="Kiefer A.F."/>
            <person name="Nichols A."/>
            <person name="Cepeda A.J."/>
            <person name="Yan W."/>
            <person name="Fan B."/>
            <person name="Jiang Y."/>
            <person name="Adhikari A."/>
            <person name="Zheng C.-J."/>
            <person name="Schuster L."/>
            <person name="Cowan T.M."/>
            <person name="Smanski M.J."/>
            <person name="Chevrette M.G."/>
            <person name="De Carvalho L.P.S."/>
            <person name="Shen B."/>
        </authorList>
    </citation>
    <scope>NUCLEOTIDE SEQUENCE [LARGE SCALE GENOMIC DNA]</scope>
    <source>
        <strain evidence="6 7">NPDC050545</strain>
    </source>
</reference>
<keyword evidence="3" id="KW-0554">One-carbon metabolism</keyword>
<dbReference type="SUPFAM" id="SSF51735">
    <property type="entry name" value="NAD(P)-binding Rossmann-fold domains"/>
    <property type="match status" value="1"/>
</dbReference>
<dbReference type="InterPro" id="IPR036291">
    <property type="entry name" value="NAD(P)-bd_dom_sf"/>
</dbReference>
<dbReference type="Proteomes" id="UP001612741">
    <property type="component" value="Unassembled WGS sequence"/>
</dbReference>